<evidence type="ECO:0000313" key="2">
    <source>
        <dbReference type="EMBL" id="RRT68273.1"/>
    </source>
</evidence>
<evidence type="ECO:0000313" key="3">
    <source>
        <dbReference type="Proteomes" id="UP000287651"/>
    </source>
</evidence>
<organism evidence="2 3">
    <name type="scientific">Ensete ventricosum</name>
    <name type="common">Abyssinian banana</name>
    <name type="synonym">Musa ensete</name>
    <dbReference type="NCBI Taxonomy" id="4639"/>
    <lineage>
        <taxon>Eukaryota</taxon>
        <taxon>Viridiplantae</taxon>
        <taxon>Streptophyta</taxon>
        <taxon>Embryophyta</taxon>
        <taxon>Tracheophyta</taxon>
        <taxon>Spermatophyta</taxon>
        <taxon>Magnoliopsida</taxon>
        <taxon>Liliopsida</taxon>
        <taxon>Zingiberales</taxon>
        <taxon>Musaceae</taxon>
        <taxon>Ensete</taxon>
    </lineage>
</organism>
<reference evidence="2 3" key="1">
    <citation type="journal article" date="2014" name="Agronomy (Basel)">
        <title>A Draft Genome Sequence for Ensete ventricosum, the Drought-Tolerant Tree Against Hunger.</title>
        <authorList>
            <person name="Harrison J."/>
            <person name="Moore K.A."/>
            <person name="Paszkiewicz K."/>
            <person name="Jones T."/>
            <person name="Grant M."/>
            <person name="Ambacheew D."/>
            <person name="Muzemil S."/>
            <person name="Studholme D.J."/>
        </authorList>
    </citation>
    <scope>NUCLEOTIDE SEQUENCE [LARGE SCALE GENOMIC DNA]</scope>
</reference>
<feature type="region of interest" description="Disordered" evidence="1">
    <location>
        <begin position="137"/>
        <end position="183"/>
    </location>
</feature>
<dbReference type="Proteomes" id="UP000287651">
    <property type="component" value="Unassembled WGS sequence"/>
</dbReference>
<gene>
    <name evidence="2" type="ORF">B296_00007461</name>
</gene>
<sequence length="183" mass="21042">MQKSREPKDYEHQRLDKWHREVNYLMSCDVLEGVAVVLCHPPKVYDGALRLLLLWGLQHLYSERSEEQEQRDGAGGWKGGRVTLGRGDRTIEEVEERSYKENREILPRLNGERREAGSGVIAGKEERVLADASKIWSSNREGRKGSRRCQSSSHAKRWRKATWVGSPTGEMGRSRQRASWSPL</sequence>
<comment type="caution">
    <text evidence="2">The sequence shown here is derived from an EMBL/GenBank/DDBJ whole genome shotgun (WGS) entry which is preliminary data.</text>
</comment>
<proteinExistence type="predicted"/>
<accession>A0A426ZWE2</accession>
<dbReference type="EMBL" id="AMZH03004746">
    <property type="protein sequence ID" value="RRT68273.1"/>
    <property type="molecule type" value="Genomic_DNA"/>
</dbReference>
<evidence type="ECO:0000256" key="1">
    <source>
        <dbReference type="SAM" id="MobiDB-lite"/>
    </source>
</evidence>
<dbReference type="AlphaFoldDB" id="A0A426ZWE2"/>
<name>A0A426ZWE2_ENSVE</name>
<protein>
    <submittedName>
        <fullName evidence="2">Uncharacterized protein</fullName>
    </submittedName>
</protein>